<proteinExistence type="predicted"/>
<evidence type="ECO:0008006" key="4">
    <source>
        <dbReference type="Google" id="ProtNLM"/>
    </source>
</evidence>
<gene>
    <name evidence="2" type="ORF">XYLVIOL_LOCUS9233</name>
</gene>
<keyword evidence="1" id="KW-0472">Membrane</keyword>
<feature type="transmembrane region" description="Helical" evidence="1">
    <location>
        <begin position="117"/>
        <end position="137"/>
    </location>
</feature>
<dbReference type="EMBL" id="CAXAJV020001299">
    <property type="protein sequence ID" value="CAL7949092.1"/>
    <property type="molecule type" value="Genomic_DNA"/>
</dbReference>
<evidence type="ECO:0000313" key="2">
    <source>
        <dbReference type="EMBL" id="CAL7949092.1"/>
    </source>
</evidence>
<reference evidence="2 3" key="1">
    <citation type="submission" date="2024-08" db="EMBL/GenBank/DDBJ databases">
        <authorList>
            <person name="Will J Nash"/>
            <person name="Angela Man"/>
            <person name="Seanna McTaggart"/>
            <person name="Kendall Baker"/>
            <person name="Tom Barker"/>
            <person name="Leah Catchpole"/>
            <person name="Alex Durrant"/>
            <person name="Karim Gharbi"/>
            <person name="Naomi Irish"/>
            <person name="Gemy Kaithakottil"/>
            <person name="Debby Ku"/>
            <person name="Aaliyah Providence"/>
            <person name="Felix Shaw"/>
            <person name="David Swarbreck"/>
            <person name="Chris Watkins"/>
            <person name="Ann M. McCartney"/>
            <person name="Giulio Formenti"/>
            <person name="Alice Mouton"/>
            <person name="Noel Vella"/>
            <person name="Bjorn M von Reumont"/>
            <person name="Adriana Vella"/>
            <person name="Wilfried Haerty"/>
        </authorList>
    </citation>
    <scope>NUCLEOTIDE SEQUENCE [LARGE SCALE GENOMIC DNA]</scope>
</reference>
<keyword evidence="1" id="KW-1133">Transmembrane helix</keyword>
<name>A0ABP1P798_XYLVO</name>
<keyword evidence="1" id="KW-0812">Transmembrane</keyword>
<dbReference type="Proteomes" id="UP001642520">
    <property type="component" value="Unassembled WGS sequence"/>
</dbReference>
<sequence>MRRIQRRSDRTCEKFERNSSIRDYSRLVALLLSATLLDSLVATLVQFPSSNTVRRFTPFSLPLFPVSSLLCHDPRGTLSNATRSRRDPIARRPIDGRTLRKSARKLLGGARVHDHSFLFFFSFILLFLLKFSFLLYIRNQRGGRGARGKGRGE</sequence>
<accession>A0ABP1P798</accession>
<evidence type="ECO:0000313" key="3">
    <source>
        <dbReference type="Proteomes" id="UP001642520"/>
    </source>
</evidence>
<protein>
    <recommendedName>
        <fullName evidence="4">Transmembrane protein</fullName>
    </recommendedName>
</protein>
<evidence type="ECO:0000256" key="1">
    <source>
        <dbReference type="SAM" id="Phobius"/>
    </source>
</evidence>
<organism evidence="2 3">
    <name type="scientific">Xylocopa violacea</name>
    <name type="common">Violet carpenter bee</name>
    <name type="synonym">Apis violacea</name>
    <dbReference type="NCBI Taxonomy" id="135666"/>
    <lineage>
        <taxon>Eukaryota</taxon>
        <taxon>Metazoa</taxon>
        <taxon>Ecdysozoa</taxon>
        <taxon>Arthropoda</taxon>
        <taxon>Hexapoda</taxon>
        <taxon>Insecta</taxon>
        <taxon>Pterygota</taxon>
        <taxon>Neoptera</taxon>
        <taxon>Endopterygota</taxon>
        <taxon>Hymenoptera</taxon>
        <taxon>Apocrita</taxon>
        <taxon>Aculeata</taxon>
        <taxon>Apoidea</taxon>
        <taxon>Anthophila</taxon>
        <taxon>Apidae</taxon>
        <taxon>Xylocopa</taxon>
        <taxon>Xylocopa</taxon>
    </lineage>
</organism>
<keyword evidence="3" id="KW-1185">Reference proteome</keyword>
<comment type="caution">
    <text evidence="2">The sequence shown here is derived from an EMBL/GenBank/DDBJ whole genome shotgun (WGS) entry which is preliminary data.</text>
</comment>
<feature type="transmembrane region" description="Helical" evidence="1">
    <location>
        <begin position="27"/>
        <end position="47"/>
    </location>
</feature>